<sequence>MLESSWRIVISIELQRERATNLEQEYHTRSYTAESSGHTATIQAQPSFQDCVVGMKPMGLFEKTSCRRSLYQVS</sequence>
<keyword evidence="2" id="KW-1185">Reference proteome</keyword>
<dbReference type="EMBL" id="VJMJ01000219">
    <property type="protein sequence ID" value="KAF0726297.1"/>
    <property type="molecule type" value="Genomic_DNA"/>
</dbReference>
<dbReference type="Proteomes" id="UP000481153">
    <property type="component" value="Unassembled WGS sequence"/>
</dbReference>
<comment type="caution">
    <text evidence="1">The sequence shown here is derived from an EMBL/GenBank/DDBJ whole genome shotgun (WGS) entry which is preliminary data.</text>
</comment>
<accession>A0A6G0WGM2</accession>
<dbReference type="AlphaFoldDB" id="A0A6G0WGM2"/>
<reference evidence="1 2" key="1">
    <citation type="submission" date="2019-07" db="EMBL/GenBank/DDBJ databases">
        <title>Genomics analysis of Aphanomyces spp. identifies a new class of oomycete effector associated with host adaptation.</title>
        <authorList>
            <person name="Gaulin E."/>
        </authorList>
    </citation>
    <scope>NUCLEOTIDE SEQUENCE [LARGE SCALE GENOMIC DNA]</scope>
    <source>
        <strain evidence="1 2">ATCC 201684</strain>
    </source>
</reference>
<name>A0A6G0WGM2_9STRA</name>
<proteinExistence type="predicted"/>
<evidence type="ECO:0000313" key="1">
    <source>
        <dbReference type="EMBL" id="KAF0726297.1"/>
    </source>
</evidence>
<organism evidence="1 2">
    <name type="scientific">Aphanomyces euteiches</name>
    <dbReference type="NCBI Taxonomy" id="100861"/>
    <lineage>
        <taxon>Eukaryota</taxon>
        <taxon>Sar</taxon>
        <taxon>Stramenopiles</taxon>
        <taxon>Oomycota</taxon>
        <taxon>Saprolegniomycetes</taxon>
        <taxon>Saprolegniales</taxon>
        <taxon>Verrucalvaceae</taxon>
        <taxon>Aphanomyces</taxon>
    </lineage>
</organism>
<evidence type="ECO:0000313" key="2">
    <source>
        <dbReference type="Proteomes" id="UP000481153"/>
    </source>
</evidence>
<gene>
    <name evidence="1" type="ORF">Ae201684_015412</name>
</gene>
<protein>
    <submittedName>
        <fullName evidence="1">Uncharacterized protein</fullName>
    </submittedName>
</protein>